<dbReference type="Proteomes" id="UP000239563">
    <property type="component" value="Chromosome VIII"/>
</dbReference>
<organism evidence="4 5">
    <name type="scientific">Sporisorium reilianum f. sp. reilianum</name>
    <dbReference type="NCBI Taxonomy" id="72559"/>
    <lineage>
        <taxon>Eukaryota</taxon>
        <taxon>Fungi</taxon>
        <taxon>Dikarya</taxon>
        <taxon>Basidiomycota</taxon>
        <taxon>Ustilaginomycotina</taxon>
        <taxon>Ustilaginomycetes</taxon>
        <taxon>Ustilaginales</taxon>
        <taxon>Ustilaginaceae</taxon>
        <taxon>Sporisorium</taxon>
    </lineage>
</organism>
<evidence type="ECO:0000256" key="3">
    <source>
        <dbReference type="SAM" id="SignalP"/>
    </source>
</evidence>
<feature type="signal peptide" evidence="3">
    <location>
        <begin position="1"/>
        <end position="31"/>
    </location>
</feature>
<evidence type="ECO:0000313" key="4">
    <source>
        <dbReference type="EMBL" id="SJX63362.1"/>
    </source>
</evidence>
<proteinExistence type="predicted"/>
<keyword evidence="1 3" id="KW-0732">Signal</keyword>
<dbReference type="InterPro" id="IPR029058">
    <property type="entry name" value="AB_hydrolase_fold"/>
</dbReference>
<accession>A0A2N8UF54</accession>
<sequence>MPQDRNNKSGGMTFLLWCALALQLGAQLALGGAVIPPAEELLKRQLGGTPIPQLPVCVPPQLTSPLTGTYPKSAVTTVQTGTNCGKYGDPPAQVLDNLESPNGLQDYLQICHGEIVTMTDRAGQKRAVCFYANPKSTKDKPLPLLVYLHPSLAGTTVTFPLTGYDEVRDTQSLNNEDATRLGFSYILPAGRNTVHQYPFPDNTGLGWDNWYRNVDRSSPDVNIDVDFIDKTIAYAKSHVAVDKRRVFLTGWSNGAAMSELYAANTDGIAAAAVYSAPDPYRDSQDPCTQTPYPRYATPVRDVHNYCDIIGICTTGKLYRDDLKRRYPKLPQSLHVIDVLTTAVKSKDDAATCDPACQGACGVTTGSLAHLRWPTARNQDTFFAFMRANPLPESGTWGAPQ</sequence>
<evidence type="ECO:0000256" key="1">
    <source>
        <dbReference type="ARBA" id="ARBA00022729"/>
    </source>
</evidence>
<dbReference type="PANTHER" id="PTHR43037:SF5">
    <property type="entry name" value="FERULOYL ESTERASE"/>
    <property type="match status" value="1"/>
</dbReference>
<dbReference type="AlphaFoldDB" id="A0A2N8UF54"/>
<evidence type="ECO:0000313" key="5">
    <source>
        <dbReference type="Proteomes" id="UP000239563"/>
    </source>
</evidence>
<dbReference type="Gene3D" id="3.40.50.1820">
    <property type="entry name" value="alpha/beta hydrolase"/>
    <property type="match status" value="1"/>
</dbReference>
<evidence type="ECO:0000256" key="2">
    <source>
        <dbReference type="ARBA" id="ARBA00022801"/>
    </source>
</evidence>
<dbReference type="PANTHER" id="PTHR43037">
    <property type="entry name" value="UNNAMED PRODUCT-RELATED"/>
    <property type="match status" value="1"/>
</dbReference>
<dbReference type="GO" id="GO:0016787">
    <property type="term" value="F:hydrolase activity"/>
    <property type="evidence" value="ECO:0007669"/>
    <property type="project" value="UniProtKB-KW"/>
</dbReference>
<protein>
    <submittedName>
        <fullName evidence="4">Uncharacterized protein</fullName>
    </submittedName>
</protein>
<gene>
    <name evidence="4" type="ORF">SRS1_14180</name>
</gene>
<dbReference type="EMBL" id="LT795061">
    <property type="protein sequence ID" value="SJX63362.1"/>
    <property type="molecule type" value="Genomic_DNA"/>
</dbReference>
<keyword evidence="2" id="KW-0378">Hydrolase</keyword>
<dbReference type="SUPFAM" id="SSF53474">
    <property type="entry name" value="alpha/beta-Hydrolases"/>
    <property type="match status" value="1"/>
</dbReference>
<reference evidence="4 5" key="1">
    <citation type="submission" date="2017-02" db="EMBL/GenBank/DDBJ databases">
        <authorList>
            <person name="Peterson S.W."/>
        </authorList>
    </citation>
    <scope>NUCLEOTIDE SEQUENCE [LARGE SCALE GENOMIC DNA]</scope>
    <source>
        <strain evidence="4 5">SRS1_H2-8</strain>
    </source>
</reference>
<feature type="chain" id="PRO_5014608165" evidence="3">
    <location>
        <begin position="32"/>
        <end position="400"/>
    </location>
</feature>
<dbReference type="InterPro" id="IPR050955">
    <property type="entry name" value="Plant_Biomass_Hydrol_Est"/>
</dbReference>
<name>A0A2N8UF54_9BASI</name>